<name>A0A2M4B2E1_9DIPT</name>
<accession>A0A2M4B2E1</accession>
<proteinExistence type="predicted"/>
<protein>
    <submittedName>
        <fullName evidence="2">Putative secreted protein</fullName>
    </submittedName>
</protein>
<sequence length="77" mass="9127">MMQLVLLLLLMVLAVRRVAQLATLRKVMQKMMLRKAMVWMMMVQQWRRSCRDEIRTGTRYLSAAQSQQRPMRGQIGC</sequence>
<feature type="chain" id="PRO_5014772806" evidence="1">
    <location>
        <begin position="21"/>
        <end position="77"/>
    </location>
</feature>
<reference evidence="2" key="1">
    <citation type="submission" date="2018-01" db="EMBL/GenBank/DDBJ databases">
        <title>An insight into the sialome of Amazonian anophelines.</title>
        <authorList>
            <person name="Ribeiro J.M."/>
            <person name="Scarpassa V."/>
            <person name="Calvo E."/>
        </authorList>
    </citation>
    <scope>NUCLEOTIDE SEQUENCE</scope>
    <source>
        <tissue evidence="2">Salivary glands</tissue>
    </source>
</reference>
<evidence type="ECO:0000313" key="2">
    <source>
        <dbReference type="EMBL" id="MBW47197.1"/>
    </source>
</evidence>
<dbReference type="AlphaFoldDB" id="A0A2M4B2E1"/>
<organism evidence="2">
    <name type="scientific">Anopheles triannulatus</name>
    <dbReference type="NCBI Taxonomy" id="58253"/>
    <lineage>
        <taxon>Eukaryota</taxon>
        <taxon>Metazoa</taxon>
        <taxon>Ecdysozoa</taxon>
        <taxon>Arthropoda</taxon>
        <taxon>Hexapoda</taxon>
        <taxon>Insecta</taxon>
        <taxon>Pterygota</taxon>
        <taxon>Neoptera</taxon>
        <taxon>Endopterygota</taxon>
        <taxon>Diptera</taxon>
        <taxon>Nematocera</taxon>
        <taxon>Culicoidea</taxon>
        <taxon>Culicidae</taxon>
        <taxon>Anophelinae</taxon>
        <taxon>Anopheles</taxon>
    </lineage>
</organism>
<dbReference type="EMBL" id="GGFK01013876">
    <property type="protein sequence ID" value="MBW47197.1"/>
    <property type="molecule type" value="Transcribed_RNA"/>
</dbReference>
<evidence type="ECO:0000256" key="1">
    <source>
        <dbReference type="SAM" id="SignalP"/>
    </source>
</evidence>
<feature type="signal peptide" evidence="1">
    <location>
        <begin position="1"/>
        <end position="20"/>
    </location>
</feature>
<keyword evidence="1" id="KW-0732">Signal</keyword>